<gene>
    <name evidence="1" type="ORF">LY01_00579</name>
</gene>
<organism evidence="1 2">
    <name type="scientific">Nonlabens xylanidelens</name>
    <dbReference type="NCBI Taxonomy" id="191564"/>
    <lineage>
        <taxon>Bacteria</taxon>
        <taxon>Pseudomonadati</taxon>
        <taxon>Bacteroidota</taxon>
        <taxon>Flavobacteriia</taxon>
        <taxon>Flavobacteriales</taxon>
        <taxon>Flavobacteriaceae</taxon>
        <taxon>Nonlabens</taxon>
    </lineage>
</organism>
<comment type="caution">
    <text evidence="1">The sequence shown here is derived from an EMBL/GenBank/DDBJ whole genome shotgun (WGS) entry which is preliminary data.</text>
</comment>
<dbReference type="RefSeq" id="WP_245890613.1">
    <property type="nucleotide sequence ID" value="NZ_MQVW01000027.1"/>
</dbReference>
<sequence>MHKRFLLLFSFLLLISCKEKEEEKLTRINYEEMTDLILVNDFTMSDDVAYYNKEGKLLTTTEKDALSEDLPYANWFVNDQNVLRKVEFQDPELARIALKKEPVFKDINKVDCSNLNRILERIYDRDQENRTDNLMDEELDLNNLKSVEQILAKCGMPNVDTAGDKGMSAIWLVIQHASADKRTKYFPQLLEAAKKGDLERQDIALMQDRMLMDAGKQQLYGSQITMNEDGNYELYDLKEPSKVDSRRAIMGLGPLSEYVVFWDLEFNVAQEQ</sequence>
<name>A0A2S6IR74_9FLAO</name>
<dbReference type="EMBL" id="PTJE01000001">
    <property type="protein sequence ID" value="PPK96754.1"/>
    <property type="molecule type" value="Genomic_DNA"/>
</dbReference>
<proteinExistence type="predicted"/>
<evidence type="ECO:0000313" key="1">
    <source>
        <dbReference type="EMBL" id="PPK96754.1"/>
    </source>
</evidence>
<dbReference type="Pfam" id="PF20329">
    <property type="entry name" value="DUF6624"/>
    <property type="match status" value="1"/>
</dbReference>
<dbReference type="PROSITE" id="PS51257">
    <property type="entry name" value="PROKAR_LIPOPROTEIN"/>
    <property type="match status" value="1"/>
</dbReference>
<keyword evidence="2" id="KW-1185">Reference proteome</keyword>
<dbReference type="Proteomes" id="UP000239002">
    <property type="component" value="Unassembled WGS sequence"/>
</dbReference>
<accession>A0A2S6IR74</accession>
<dbReference type="InterPro" id="IPR046732">
    <property type="entry name" value="DUF6624"/>
</dbReference>
<dbReference type="AlphaFoldDB" id="A0A2S6IR74"/>
<evidence type="ECO:0000313" key="2">
    <source>
        <dbReference type="Proteomes" id="UP000239002"/>
    </source>
</evidence>
<protein>
    <submittedName>
        <fullName evidence="1">Uncharacterized protein</fullName>
    </submittedName>
</protein>
<reference evidence="1 2" key="1">
    <citation type="submission" date="2018-02" db="EMBL/GenBank/DDBJ databases">
        <title>Genomic Encyclopedia of Archaeal and Bacterial Type Strains, Phase II (KMG-II): from individual species to whole genera.</title>
        <authorList>
            <person name="Goeker M."/>
        </authorList>
    </citation>
    <scope>NUCLEOTIDE SEQUENCE [LARGE SCALE GENOMIC DNA]</scope>
    <source>
        <strain evidence="1 2">DSM 16809</strain>
    </source>
</reference>